<sequence>MHPQIYNTAYPMTQSAMLPSTQTAAAAANAALYGTGVGQPSGTLLNGATNAAKLADVSVVCFKIKLVSKDYFLNVKTFFTVINN</sequence>
<proteinExistence type="predicted"/>
<reference evidence="2" key="1">
    <citation type="submission" date="2022-11" db="UniProtKB">
        <authorList>
            <consortium name="WormBaseParasite"/>
        </authorList>
    </citation>
    <scope>IDENTIFICATION</scope>
</reference>
<dbReference type="Proteomes" id="UP000887580">
    <property type="component" value="Unplaced"/>
</dbReference>
<evidence type="ECO:0000313" key="2">
    <source>
        <dbReference type="WBParaSite" id="PS1159_v2.g6018.t1"/>
    </source>
</evidence>
<organism evidence="1 2">
    <name type="scientific">Panagrolaimus sp. PS1159</name>
    <dbReference type="NCBI Taxonomy" id="55785"/>
    <lineage>
        <taxon>Eukaryota</taxon>
        <taxon>Metazoa</taxon>
        <taxon>Ecdysozoa</taxon>
        <taxon>Nematoda</taxon>
        <taxon>Chromadorea</taxon>
        <taxon>Rhabditida</taxon>
        <taxon>Tylenchina</taxon>
        <taxon>Panagrolaimomorpha</taxon>
        <taxon>Panagrolaimoidea</taxon>
        <taxon>Panagrolaimidae</taxon>
        <taxon>Panagrolaimus</taxon>
    </lineage>
</organism>
<dbReference type="WBParaSite" id="PS1159_v2.g6018.t1">
    <property type="protein sequence ID" value="PS1159_v2.g6018.t1"/>
    <property type="gene ID" value="PS1159_v2.g6018"/>
</dbReference>
<accession>A0AC35GKI5</accession>
<evidence type="ECO:0000313" key="1">
    <source>
        <dbReference type="Proteomes" id="UP000887580"/>
    </source>
</evidence>
<name>A0AC35GKI5_9BILA</name>
<protein>
    <submittedName>
        <fullName evidence="2">Uncharacterized protein</fullName>
    </submittedName>
</protein>